<dbReference type="GeneID" id="20349159"/>
<dbReference type="AlphaFoldDB" id="J3P5B2"/>
<reference evidence="2" key="4">
    <citation type="journal article" date="2015" name="G3 (Bethesda)">
        <title>Genome sequences of three phytopathogenic species of the Magnaporthaceae family of fungi.</title>
        <authorList>
            <person name="Okagaki L.H."/>
            <person name="Nunes C.C."/>
            <person name="Sailsbery J."/>
            <person name="Clay B."/>
            <person name="Brown D."/>
            <person name="John T."/>
            <person name="Oh Y."/>
            <person name="Young N."/>
            <person name="Fitzgerald M."/>
            <person name="Haas B.J."/>
            <person name="Zeng Q."/>
            <person name="Young S."/>
            <person name="Adiconis X."/>
            <person name="Fan L."/>
            <person name="Levin J.Z."/>
            <person name="Mitchell T.K."/>
            <person name="Okubara P.A."/>
            <person name="Farman M.L."/>
            <person name="Kohn L.M."/>
            <person name="Birren B."/>
            <person name="Ma L.-J."/>
            <person name="Dean R.A."/>
        </authorList>
    </citation>
    <scope>NUCLEOTIDE SEQUENCE</scope>
    <source>
        <strain evidence="2">R3-111a-1</strain>
    </source>
</reference>
<evidence type="ECO:0000313" key="1">
    <source>
        <dbReference type="EMBL" id="EJT74863.1"/>
    </source>
</evidence>
<protein>
    <submittedName>
        <fullName evidence="1 2">Uncharacterized protein</fullName>
    </submittedName>
</protein>
<reference evidence="2" key="5">
    <citation type="submission" date="2018-04" db="UniProtKB">
        <authorList>
            <consortium name="EnsemblFungi"/>
        </authorList>
    </citation>
    <scope>IDENTIFICATION</scope>
    <source>
        <strain evidence="2">R3-111a-1</strain>
    </source>
</reference>
<keyword evidence="3" id="KW-1185">Reference proteome</keyword>
<dbReference type="HOGENOM" id="CLU_2049856_0_0_1"/>
<proteinExistence type="predicted"/>
<sequence length="120" mass="13348">MKERRLLRIDLDGLAVRGGAARKADDPQRVKNQTPTIRPDLAVGFLACVTWPRRDPRTSQGWTPSLQRAQIGTTCFNQYNMAEGPSQGSLMREIYPASARTPIWLGPKFRLITCVPPGVS</sequence>
<dbReference type="Proteomes" id="UP000006039">
    <property type="component" value="Unassembled WGS sequence"/>
</dbReference>
<reference evidence="3" key="1">
    <citation type="submission" date="2010-07" db="EMBL/GenBank/DDBJ databases">
        <title>The genome sequence of Gaeumannomyces graminis var. tritici strain R3-111a-1.</title>
        <authorList>
            <consortium name="The Broad Institute Genome Sequencing Platform"/>
            <person name="Ma L.-J."/>
            <person name="Dead R."/>
            <person name="Young S."/>
            <person name="Zeng Q."/>
            <person name="Koehrsen M."/>
            <person name="Alvarado L."/>
            <person name="Berlin A."/>
            <person name="Chapman S.B."/>
            <person name="Chen Z."/>
            <person name="Freedman E."/>
            <person name="Gellesch M."/>
            <person name="Goldberg J."/>
            <person name="Griggs A."/>
            <person name="Gujja S."/>
            <person name="Heilman E.R."/>
            <person name="Heiman D."/>
            <person name="Hepburn T."/>
            <person name="Howarth C."/>
            <person name="Jen D."/>
            <person name="Larson L."/>
            <person name="Mehta T."/>
            <person name="Neiman D."/>
            <person name="Pearson M."/>
            <person name="Roberts A."/>
            <person name="Saif S."/>
            <person name="Shea T."/>
            <person name="Shenoy N."/>
            <person name="Sisk P."/>
            <person name="Stolte C."/>
            <person name="Sykes S."/>
            <person name="Walk T."/>
            <person name="White J."/>
            <person name="Yandava C."/>
            <person name="Haas B."/>
            <person name="Nusbaum C."/>
            <person name="Birren B."/>
        </authorList>
    </citation>
    <scope>NUCLEOTIDE SEQUENCE [LARGE SCALE GENOMIC DNA]</scope>
    <source>
        <strain evidence="3">R3-111a-1</strain>
    </source>
</reference>
<gene>
    <name evidence="2" type="primary">20349159</name>
    <name evidence="1" type="ORF">GGTG_08701</name>
</gene>
<dbReference type="VEuPathDB" id="FungiDB:GGTG_08701"/>
<name>J3P5B2_GAET3</name>
<reference evidence="1" key="3">
    <citation type="submission" date="2010-09" db="EMBL/GenBank/DDBJ databases">
        <title>Annotation of Gaeumannomyces graminis var. tritici R3-111a-1.</title>
        <authorList>
            <consortium name="The Broad Institute Genome Sequencing Platform"/>
            <person name="Ma L.-J."/>
            <person name="Dead R."/>
            <person name="Young S.K."/>
            <person name="Zeng Q."/>
            <person name="Gargeya S."/>
            <person name="Fitzgerald M."/>
            <person name="Haas B."/>
            <person name="Abouelleil A."/>
            <person name="Alvarado L."/>
            <person name="Arachchi H.M."/>
            <person name="Berlin A."/>
            <person name="Brown A."/>
            <person name="Chapman S.B."/>
            <person name="Chen Z."/>
            <person name="Dunbar C."/>
            <person name="Freedman E."/>
            <person name="Gearin G."/>
            <person name="Gellesch M."/>
            <person name="Goldberg J."/>
            <person name="Griggs A."/>
            <person name="Gujja S."/>
            <person name="Heiman D."/>
            <person name="Howarth C."/>
            <person name="Larson L."/>
            <person name="Lui A."/>
            <person name="MacDonald P.J.P."/>
            <person name="Mehta T."/>
            <person name="Montmayeur A."/>
            <person name="Murphy C."/>
            <person name="Neiman D."/>
            <person name="Pearson M."/>
            <person name="Priest M."/>
            <person name="Roberts A."/>
            <person name="Saif S."/>
            <person name="Shea T."/>
            <person name="Shenoy N."/>
            <person name="Sisk P."/>
            <person name="Stolte C."/>
            <person name="Sykes S."/>
            <person name="Yandava C."/>
            <person name="Wortman J."/>
            <person name="Nusbaum C."/>
            <person name="Birren B."/>
        </authorList>
    </citation>
    <scope>NUCLEOTIDE SEQUENCE</scope>
    <source>
        <strain evidence="1">R3-111a-1</strain>
    </source>
</reference>
<organism evidence="1">
    <name type="scientific">Gaeumannomyces tritici (strain R3-111a-1)</name>
    <name type="common">Wheat and barley take-all root rot fungus</name>
    <name type="synonym">Gaeumannomyces graminis var. tritici</name>
    <dbReference type="NCBI Taxonomy" id="644352"/>
    <lineage>
        <taxon>Eukaryota</taxon>
        <taxon>Fungi</taxon>
        <taxon>Dikarya</taxon>
        <taxon>Ascomycota</taxon>
        <taxon>Pezizomycotina</taxon>
        <taxon>Sordariomycetes</taxon>
        <taxon>Sordariomycetidae</taxon>
        <taxon>Magnaporthales</taxon>
        <taxon>Magnaporthaceae</taxon>
        <taxon>Gaeumannomyces</taxon>
    </lineage>
</organism>
<evidence type="ECO:0000313" key="2">
    <source>
        <dbReference type="EnsemblFungi" id="EJT74863"/>
    </source>
</evidence>
<reference evidence="1" key="2">
    <citation type="submission" date="2010-07" db="EMBL/GenBank/DDBJ databases">
        <authorList>
            <consortium name="The Broad Institute Genome Sequencing Platform"/>
            <consortium name="Broad Institute Genome Sequencing Center for Infectious Disease"/>
            <person name="Ma L.-J."/>
            <person name="Dead R."/>
            <person name="Young S."/>
            <person name="Zeng Q."/>
            <person name="Koehrsen M."/>
            <person name="Alvarado L."/>
            <person name="Berlin A."/>
            <person name="Chapman S.B."/>
            <person name="Chen Z."/>
            <person name="Freedman E."/>
            <person name="Gellesch M."/>
            <person name="Goldberg J."/>
            <person name="Griggs A."/>
            <person name="Gujja S."/>
            <person name="Heilman E.R."/>
            <person name="Heiman D."/>
            <person name="Hepburn T."/>
            <person name="Howarth C."/>
            <person name="Jen D."/>
            <person name="Larson L."/>
            <person name="Mehta T."/>
            <person name="Neiman D."/>
            <person name="Pearson M."/>
            <person name="Roberts A."/>
            <person name="Saif S."/>
            <person name="Shea T."/>
            <person name="Shenoy N."/>
            <person name="Sisk P."/>
            <person name="Stolte C."/>
            <person name="Sykes S."/>
            <person name="Walk T."/>
            <person name="White J."/>
            <person name="Yandava C."/>
            <person name="Haas B."/>
            <person name="Nusbaum C."/>
            <person name="Birren B."/>
        </authorList>
    </citation>
    <scope>NUCLEOTIDE SEQUENCE</scope>
    <source>
        <strain evidence="1">R3-111a-1</strain>
    </source>
</reference>
<accession>J3P5B2</accession>
<dbReference type="EnsemblFungi" id="EJT74863">
    <property type="protein sequence ID" value="EJT74863"/>
    <property type="gene ID" value="GGTG_08701"/>
</dbReference>
<dbReference type="EMBL" id="GL385398">
    <property type="protein sequence ID" value="EJT74863.1"/>
    <property type="molecule type" value="Genomic_DNA"/>
</dbReference>
<evidence type="ECO:0000313" key="3">
    <source>
        <dbReference type="Proteomes" id="UP000006039"/>
    </source>
</evidence>
<dbReference type="RefSeq" id="XP_009224807.1">
    <property type="nucleotide sequence ID" value="XM_009226543.1"/>
</dbReference>